<gene>
    <name evidence="2" type="ordered locus">amb1928</name>
</gene>
<dbReference type="Pfam" id="PF11836">
    <property type="entry name" value="Phage_TAC_11"/>
    <property type="match status" value="1"/>
</dbReference>
<dbReference type="Proteomes" id="UP000007058">
    <property type="component" value="Chromosome"/>
</dbReference>
<sequence length="126" mass="12610">MIVANAARGEVVVALAGTDHLLRPTHDAISMIEALTGLGLVGVARRLLDPNGAALRDVSFVIAAGLTGAGSTLKFDDVPRLVFETGILKVLPAAQAFVLAALNGGQEAKPSGEAGPADGKSSPSVG</sequence>
<dbReference type="InterPro" id="IPR021791">
    <property type="entry name" value="Phage_TAC_11"/>
</dbReference>
<evidence type="ECO:0000313" key="2">
    <source>
        <dbReference type="EMBL" id="BAE50732.1"/>
    </source>
</evidence>
<dbReference type="RefSeq" id="WP_011384331.1">
    <property type="nucleotide sequence ID" value="NC_007626.1"/>
</dbReference>
<dbReference type="STRING" id="342108.amb1928"/>
<evidence type="ECO:0000256" key="1">
    <source>
        <dbReference type="SAM" id="MobiDB-lite"/>
    </source>
</evidence>
<accession>Q2W5Z3</accession>
<evidence type="ECO:0000313" key="3">
    <source>
        <dbReference type="Proteomes" id="UP000007058"/>
    </source>
</evidence>
<dbReference type="HOGENOM" id="CLU_1978841_0_0_5"/>
<dbReference type="EMBL" id="AP007255">
    <property type="protein sequence ID" value="BAE50732.1"/>
    <property type="molecule type" value="Genomic_DNA"/>
</dbReference>
<feature type="region of interest" description="Disordered" evidence="1">
    <location>
        <begin position="107"/>
        <end position="126"/>
    </location>
</feature>
<organism evidence="2 3">
    <name type="scientific">Paramagnetospirillum magneticum (strain ATCC 700264 / AMB-1)</name>
    <name type="common">Magnetospirillum magneticum</name>
    <dbReference type="NCBI Taxonomy" id="342108"/>
    <lineage>
        <taxon>Bacteria</taxon>
        <taxon>Pseudomonadati</taxon>
        <taxon>Pseudomonadota</taxon>
        <taxon>Alphaproteobacteria</taxon>
        <taxon>Rhodospirillales</taxon>
        <taxon>Magnetospirillaceae</taxon>
        <taxon>Paramagnetospirillum</taxon>
    </lineage>
</organism>
<reference evidence="2 3" key="1">
    <citation type="journal article" date="2005" name="DNA Res.">
        <title>Complete genome sequence of the facultative anaerobic magnetotactic bacterium Magnetospirillum sp. strain AMB-1.</title>
        <authorList>
            <person name="Matsunaga T."/>
            <person name="Okamura Y."/>
            <person name="Fukuda Y."/>
            <person name="Wahyudi A.T."/>
            <person name="Murase Y."/>
            <person name="Takeyama H."/>
        </authorList>
    </citation>
    <scope>NUCLEOTIDE SEQUENCE [LARGE SCALE GENOMIC DNA]</scope>
    <source>
        <strain evidence="3">ATCC 700264 / AMB-1</strain>
    </source>
</reference>
<name>Q2W5Z3_PARM1</name>
<keyword evidence="3" id="KW-1185">Reference proteome</keyword>
<dbReference type="AlphaFoldDB" id="Q2W5Z3"/>
<dbReference type="KEGG" id="mag:amb1928"/>
<proteinExistence type="predicted"/>
<protein>
    <submittedName>
        <fullName evidence="2">Uncharacterized protein</fullName>
    </submittedName>
</protein>